<dbReference type="RefSeq" id="XP_015931640.1">
    <property type="nucleotide sequence ID" value="XM_016076154.1"/>
</dbReference>
<sequence length="313" mass="36075">MAGNFMQNDNYDYAQPSSEQNNYNNRQFQSQQQQPPQQANSKSQEDSKWEMMMSFMQETRASVRNLEVAGCETKVNEDPVEGEAREEKKEEVEHAPPKRADNPFPDSLDNYPALPKAPEYKPKMSYPQRLQKASKEKQFSKFLDVFKKLQINIPFAEALEQMPLYAKFMKELLTHKRNWKEQETMVVLNVFEALKHPNDSEGCMKIDVIEPLVQEVLESEVFDDVLDPISEYELVEVNDSPPQKKLMNTLSKEEEAPKLELKPLPPSLKYVFLGENDSYPVISSSSLKLEEEEALVSVLKSRKTALGWTISDL</sequence>
<evidence type="ECO:0000313" key="3">
    <source>
        <dbReference type="RefSeq" id="XP_015931640.1"/>
    </source>
</evidence>
<keyword evidence="2" id="KW-1185">Reference proteome</keyword>
<organism evidence="2 3">
    <name type="scientific">Arachis duranensis</name>
    <name type="common">Wild peanut</name>
    <dbReference type="NCBI Taxonomy" id="130453"/>
    <lineage>
        <taxon>Eukaryota</taxon>
        <taxon>Viridiplantae</taxon>
        <taxon>Streptophyta</taxon>
        <taxon>Embryophyta</taxon>
        <taxon>Tracheophyta</taxon>
        <taxon>Spermatophyta</taxon>
        <taxon>Magnoliopsida</taxon>
        <taxon>eudicotyledons</taxon>
        <taxon>Gunneridae</taxon>
        <taxon>Pentapetalae</taxon>
        <taxon>rosids</taxon>
        <taxon>fabids</taxon>
        <taxon>Fabales</taxon>
        <taxon>Fabaceae</taxon>
        <taxon>Papilionoideae</taxon>
        <taxon>50 kb inversion clade</taxon>
        <taxon>dalbergioids sensu lato</taxon>
        <taxon>Dalbergieae</taxon>
        <taxon>Pterocarpus clade</taxon>
        <taxon>Arachis</taxon>
    </lineage>
</organism>
<feature type="compositionally biased region" description="Polar residues" evidence="1">
    <location>
        <begin position="1"/>
        <end position="19"/>
    </location>
</feature>
<dbReference type="KEGG" id="adu:107457954"/>
<dbReference type="GeneID" id="107457954"/>
<gene>
    <name evidence="3" type="primary">LOC107457954</name>
</gene>
<reference evidence="3" key="2">
    <citation type="submission" date="2025-08" db="UniProtKB">
        <authorList>
            <consortium name="RefSeq"/>
        </authorList>
    </citation>
    <scope>IDENTIFICATION</scope>
    <source>
        <tissue evidence="3">Whole plant</tissue>
    </source>
</reference>
<feature type="compositionally biased region" description="Basic and acidic residues" evidence="1">
    <location>
        <begin position="74"/>
        <end position="101"/>
    </location>
</feature>
<protein>
    <submittedName>
        <fullName evidence="3">Uncharacterized protein LOC107457954</fullName>
    </submittedName>
</protein>
<accession>A0A6P4B3T7</accession>
<name>A0A6P4B3T7_ARADU</name>
<evidence type="ECO:0000313" key="2">
    <source>
        <dbReference type="Proteomes" id="UP000515211"/>
    </source>
</evidence>
<dbReference type="AlphaFoldDB" id="A0A6P4B3T7"/>
<dbReference type="Proteomes" id="UP000515211">
    <property type="component" value="Chromosome 7"/>
</dbReference>
<feature type="region of interest" description="Disordered" evidence="1">
    <location>
        <begin position="68"/>
        <end position="121"/>
    </location>
</feature>
<reference evidence="2" key="1">
    <citation type="journal article" date="2016" name="Nat. Genet.">
        <title>The genome sequences of Arachis duranensis and Arachis ipaensis, the diploid ancestors of cultivated peanut.</title>
        <authorList>
            <person name="Bertioli D.J."/>
            <person name="Cannon S.B."/>
            <person name="Froenicke L."/>
            <person name="Huang G."/>
            <person name="Farmer A.D."/>
            <person name="Cannon E.K."/>
            <person name="Liu X."/>
            <person name="Gao D."/>
            <person name="Clevenger J."/>
            <person name="Dash S."/>
            <person name="Ren L."/>
            <person name="Moretzsohn M.C."/>
            <person name="Shirasawa K."/>
            <person name="Huang W."/>
            <person name="Vidigal B."/>
            <person name="Abernathy B."/>
            <person name="Chu Y."/>
            <person name="Niederhuth C.E."/>
            <person name="Umale P."/>
            <person name="Araujo A.C."/>
            <person name="Kozik A."/>
            <person name="Kim K.D."/>
            <person name="Burow M.D."/>
            <person name="Varshney R.K."/>
            <person name="Wang X."/>
            <person name="Zhang X."/>
            <person name="Barkley N."/>
            <person name="Guimaraes P.M."/>
            <person name="Isobe S."/>
            <person name="Guo B."/>
            <person name="Liao B."/>
            <person name="Stalker H.T."/>
            <person name="Schmitz R.J."/>
            <person name="Scheffler B.E."/>
            <person name="Leal-Bertioli S.C."/>
            <person name="Xun X."/>
            <person name="Jackson S.A."/>
            <person name="Michelmore R."/>
            <person name="Ozias-Akins P."/>
        </authorList>
    </citation>
    <scope>NUCLEOTIDE SEQUENCE [LARGE SCALE GENOMIC DNA]</scope>
    <source>
        <strain evidence="2">cv. V14167</strain>
    </source>
</reference>
<proteinExistence type="predicted"/>
<evidence type="ECO:0000256" key="1">
    <source>
        <dbReference type="SAM" id="MobiDB-lite"/>
    </source>
</evidence>
<feature type="compositionally biased region" description="Low complexity" evidence="1">
    <location>
        <begin position="20"/>
        <end position="42"/>
    </location>
</feature>
<feature type="region of interest" description="Disordered" evidence="1">
    <location>
        <begin position="1"/>
        <end position="56"/>
    </location>
</feature>